<dbReference type="InterPro" id="IPR018580">
    <property type="entry name" value="Uncharacterised_YfhO"/>
</dbReference>
<dbReference type="PANTHER" id="PTHR38454">
    <property type="entry name" value="INTEGRAL MEMBRANE PROTEIN-RELATED"/>
    <property type="match status" value="1"/>
</dbReference>
<evidence type="ECO:0008006" key="4">
    <source>
        <dbReference type="Google" id="ProtNLM"/>
    </source>
</evidence>
<evidence type="ECO:0000313" key="2">
    <source>
        <dbReference type="EMBL" id="OGY11775.1"/>
    </source>
</evidence>
<keyword evidence="1" id="KW-0812">Transmembrane</keyword>
<organism evidence="2 3">
    <name type="scientific">Candidatus Blackburnbacteria bacterium RIFCSPHIGHO2_02_FULL_44_20</name>
    <dbReference type="NCBI Taxonomy" id="1797516"/>
    <lineage>
        <taxon>Bacteria</taxon>
        <taxon>Candidatus Blackburniibacteriota</taxon>
    </lineage>
</organism>
<feature type="non-terminal residue" evidence="2">
    <location>
        <position position="1"/>
    </location>
</feature>
<comment type="caution">
    <text evidence="2">The sequence shown here is derived from an EMBL/GenBank/DDBJ whole genome shotgun (WGS) entry which is preliminary data.</text>
</comment>
<feature type="transmembrane region" description="Helical" evidence="1">
    <location>
        <begin position="32"/>
        <end position="50"/>
    </location>
</feature>
<dbReference type="STRING" id="1797516.A3D26_01555"/>
<dbReference type="EMBL" id="MHBZ01000011">
    <property type="protein sequence ID" value="OGY11775.1"/>
    <property type="molecule type" value="Genomic_DNA"/>
</dbReference>
<evidence type="ECO:0000313" key="3">
    <source>
        <dbReference type="Proteomes" id="UP000178319"/>
    </source>
</evidence>
<reference evidence="2 3" key="1">
    <citation type="journal article" date="2016" name="Nat. Commun.">
        <title>Thousands of microbial genomes shed light on interconnected biogeochemical processes in an aquifer system.</title>
        <authorList>
            <person name="Anantharaman K."/>
            <person name="Brown C.T."/>
            <person name="Hug L.A."/>
            <person name="Sharon I."/>
            <person name="Castelle C.J."/>
            <person name="Probst A.J."/>
            <person name="Thomas B.C."/>
            <person name="Singh A."/>
            <person name="Wilkins M.J."/>
            <person name="Karaoz U."/>
            <person name="Brodie E.L."/>
            <person name="Williams K.H."/>
            <person name="Hubbard S.S."/>
            <person name="Banfield J.F."/>
        </authorList>
    </citation>
    <scope>NUCLEOTIDE SEQUENCE [LARGE SCALE GENOMIC DNA]</scope>
</reference>
<dbReference type="Proteomes" id="UP000178319">
    <property type="component" value="Unassembled WGS sequence"/>
</dbReference>
<feature type="transmembrane region" description="Helical" evidence="1">
    <location>
        <begin position="124"/>
        <end position="143"/>
    </location>
</feature>
<proteinExistence type="predicted"/>
<dbReference type="AlphaFoldDB" id="A0A1G1V8M1"/>
<dbReference type="Pfam" id="PF09586">
    <property type="entry name" value="YfhO"/>
    <property type="match status" value="1"/>
</dbReference>
<feature type="transmembrane region" description="Helical" evidence="1">
    <location>
        <begin position="91"/>
        <end position="112"/>
    </location>
</feature>
<dbReference type="PANTHER" id="PTHR38454:SF1">
    <property type="entry name" value="INTEGRAL MEMBRANE PROTEIN"/>
    <property type="match status" value="1"/>
</dbReference>
<feature type="transmembrane region" description="Helical" evidence="1">
    <location>
        <begin position="57"/>
        <end position="79"/>
    </location>
</feature>
<keyword evidence="1" id="KW-0472">Membrane</keyword>
<name>A0A1G1V8M1_9BACT</name>
<accession>A0A1G1V8M1</accession>
<protein>
    <recommendedName>
        <fullName evidence="4">Membrane protein 6-pyruvoyl-tetrahydropterin synthase-related domain-containing protein</fullName>
    </recommendedName>
</protein>
<feature type="transmembrane region" description="Helical" evidence="1">
    <location>
        <begin position="484"/>
        <end position="506"/>
    </location>
</feature>
<feature type="transmembrane region" description="Helical" evidence="1">
    <location>
        <begin position="173"/>
        <end position="193"/>
    </location>
</feature>
<sequence>PWIKTITFLAPDFFGNHATQNYWGPQDYTSNTGFVGVVAATLACAGILHSKNKNKRFAIILLCISLILSFPTPLSIFFWKTGVFGLQAASAHRALVLFNLSIAILAGFGANLLATKKISPLKAFLLPTVLLLFFLTLSAFLYVHGPFNLPEAPDSFNILTQEKSQYKTGLRNLAYPTLILLLSFPLITIANKYRPAKKHLLPILLLITCAELFKPGWKFTPFSPRNIIFPNTPVLEFLKNQEKPFRTTGSRVIPINMRMPYKIETLEGYDAVYPLEISQFIAAVTSGRSGTSPVGRYGTIGDETTRVLDLVNVKYNLVIKRNKKNEPSPTGEIPSAFTSDKLTPVFEDGSVAVLKNTNVLPRAFMVYNWVKVDGPEALDVFMDPTFPIDKKIVLADDSSITTKPQPSNKVGAVSYTKNTENESVLIVETEQDGLLFISDTYYPGWKAVIDGERNSILRANFAFRAIPIPKGEHTIRMTYESSSFFNGIKIGIISALLLGGLSVFLLREKNRKLIL</sequence>
<evidence type="ECO:0000256" key="1">
    <source>
        <dbReference type="SAM" id="Phobius"/>
    </source>
</evidence>
<keyword evidence="1" id="KW-1133">Transmembrane helix</keyword>
<gene>
    <name evidence="2" type="ORF">A3D26_01555</name>
</gene>